<dbReference type="PANTHER" id="PTHR31865">
    <property type="entry name" value="OSJNBA0071G03.3 PROTEIN"/>
    <property type="match status" value="1"/>
</dbReference>
<feature type="region of interest" description="Disordered" evidence="1">
    <location>
        <begin position="57"/>
        <end position="117"/>
    </location>
</feature>
<evidence type="ECO:0000256" key="1">
    <source>
        <dbReference type="SAM" id="MobiDB-lite"/>
    </source>
</evidence>
<feature type="region of interest" description="Disordered" evidence="1">
    <location>
        <begin position="184"/>
        <end position="228"/>
    </location>
</feature>
<dbReference type="AlphaFoldDB" id="A0A4S4EAK6"/>
<dbReference type="Proteomes" id="UP000306102">
    <property type="component" value="Unassembled WGS sequence"/>
</dbReference>
<protein>
    <submittedName>
        <fullName evidence="2">Uncharacterized protein</fullName>
    </submittedName>
</protein>
<reference evidence="2 3" key="1">
    <citation type="journal article" date="2018" name="Proc. Natl. Acad. Sci. U.S.A.">
        <title>Draft genome sequence of Camellia sinensis var. sinensis provides insights into the evolution of the tea genome and tea quality.</title>
        <authorList>
            <person name="Wei C."/>
            <person name="Yang H."/>
            <person name="Wang S."/>
            <person name="Zhao J."/>
            <person name="Liu C."/>
            <person name="Gao L."/>
            <person name="Xia E."/>
            <person name="Lu Y."/>
            <person name="Tai Y."/>
            <person name="She G."/>
            <person name="Sun J."/>
            <person name="Cao H."/>
            <person name="Tong W."/>
            <person name="Gao Q."/>
            <person name="Li Y."/>
            <person name="Deng W."/>
            <person name="Jiang X."/>
            <person name="Wang W."/>
            <person name="Chen Q."/>
            <person name="Zhang S."/>
            <person name="Li H."/>
            <person name="Wu J."/>
            <person name="Wang P."/>
            <person name="Li P."/>
            <person name="Shi C."/>
            <person name="Zheng F."/>
            <person name="Jian J."/>
            <person name="Huang B."/>
            <person name="Shan D."/>
            <person name="Shi M."/>
            <person name="Fang C."/>
            <person name="Yue Y."/>
            <person name="Li F."/>
            <person name="Li D."/>
            <person name="Wei S."/>
            <person name="Han B."/>
            <person name="Jiang C."/>
            <person name="Yin Y."/>
            <person name="Xia T."/>
            <person name="Zhang Z."/>
            <person name="Bennetzen J.L."/>
            <person name="Zhao S."/>
            <person name="Wan X."/>
        </authorList>
    </citation>
    <scope>NUCLEOTIDE SEQUENCE [LARGE SCALE GENOMIC DNA]</scope>
    <source>
        <strain evidence="3">cv. Shuchazao</strain>
        <tissue evidence="2">Leaf</tissue>
    </source>
</reference>
<dbReference type="Pfam" id="PF07939">
    <property type="entry name" value="DUF1685"/>
    <property type="match status" value="1"/>
</dbReference>
<feature type="compositionally biased region" description="Low complexity" evidence="1">
    <location>
        <begin position="188"/>
        <end position="216"/>
    </location>
</feature>
<evidence type="ECO:0000313" key="2">
    <source>
        <dbReference type="EMBL" id="THG12585.1"/>
    </source>
</evidence>
<evidence type="ECO:0000313" key="3">
    <source>
        <dbReference type="Proteomes" id="UP000306102"/>
    </source>
</evidence>
<comment type="caution">
    <text evidence="2">The sequence shown here is derived from an EMBL/GenBank/DDBJ whole genome shotgun (WGS) entry which is preliminary data.</text>
</comment>
<dbReference type="InterPro" id="IPR012881">
    <property type="entry name" value="DUF1685"/>
</dbReference>
<organism evidence="2 3">
    <name type="scientific">Camellia sinensis var. sinensis</name>
    <name type="common">China tea</name>
    <dbReference type="NCBI Taxonomy" id="542762"/>
    <lineage>
        <taxon>Eukaryota</taxon>
        <taxon>Viridiplantae</taxon>
        <taxon>Streptophyta</taxon>
        <taxon>Embryophyta</taxon>
        <taxon>Tracheophyta</taxon>
        <taxon>Spermatophyta</taxon>
        <taxon>Magnoliopsida</taxon>
        <taxon>eudicotyledons</taxon>
        <taxon>Gunneridae</taxon>
        <taxon>Pentapetalae</taxon>
        <taxon>asterids</taxon>
        <taxon>Ericales</taxon>
        <taxon>Theaceae</taxon>
        <taxon>Camellia</taxon>
    </lineage>
</organism>
<dbReference type="EMBL" id="SDRB02006464">
    <property type="protein sequence ID" value="THG12585.1"/>
    <property type="molecule type" value="Genomic_DNA"/>
</dbReference>
<accession>A0A4S4EAK6</accession>
<dbReference type="PANTHER" id="PTHR31865:SF60">
    <property type="match status" value="1"/>
</dbReference>
<proteinExistence type="predicted"/>
<gene>
    <name evidence="2" type="ORF">TEA_028348</name>
</gene>
<sequence length="251" mass="28704">MTARHLAVKVDRTPSQAVKYEGSFSQFSEVCARKWNPSFRPQIRHTSLPYKGLTKKKPKLFHNTTPGHLRREDPKTPPQTSCMRWYTMSESKPPPPQLLKQQSWSPDIHRQETWSRRKDNHKLRRRLLRRTKSVTDDDFDELKACFELGFGFDSDSPDSDPKLSDAFPALELYYAVNKQYNNHHGGLSRSSSSTSTLISDSDSSSLPIESPRSSTSTTTIFDSGDDPETMKTRLRQWAQIVGCVVRQSSPN</sequence>
<keyword evidence="3" id="KW-1185">Reference proteome</keyword>
<feature type="compositionally biased region" description="Basic and acidic residues" evidence="1">
    <location>
        <begin position="107"/>
        <end position="117"/>
    </location>
</feature>
<name>A0A4S4EAK6_CAMSN</name>